<dbReference type="InterPro" id="IPR025714">
    <property type="entry name" value="Methyltranfer_dom"/>
</dbReference>
<dbReference type="InterPro" id="IPR048711">
    <property type="entry name" value="WHD_Rv2258c"/>
</dbReference>
<dbReference type="SUPFAM" id="SSF53335">
    <property type="entry name" value="S-adenosyl-L-methionine-dependent methyltransferases"/>
    <property type="match status" value="1"/>
</dbReference>
<dbReference type="Gene3D" id="3.40.50.150">
    <property type="entry name" value="Vaccinia Virus protein VP39"/>
    <property type="match status" value="1"/>
</dbReference>
<feature type="domain" description="Methyltransferase" evidence="1">
    <location>
        <begin position="169"/>
        <end position="281"/>
    </location>
</feature>
<dbReference type="PANTHER" id="PTHR45128:SF2">
    <property type="entry name" value="METHYLTRANSFERASE DOMAIN-CONTAINING PROTEIN"/>
    <property type="match status" value="1"/>
</dbReference>
<dbReference type="CDD" id="cd02440">
    <property type="entry name" value="AdoMet_MTases"/>
    <property type="match status" value="1"/>
</dbReference>
<evidence type="ECO:0000259" key="2">
    <source>
        <dbReference type="Pfam" id="PF21320"/>
    </source>
</evidence>
<organism evidence="3 4">
    <name type="scientific">Paralimibaculum aggregatum</name>
    <dbReference type="NCBI Taxonomy" id="3036245"/>
    <lineage>
        <taxon>Bacteria</taxon>
        <taxon>Pseudomonadati</taxon>
        <taxon>Pseudomonadota</taxon>
        <taxon>Alphaproteobacteria</taxon>
        <taxon>Rhodobacterales</taxon>
        <taxon>Paracoccaceae</taxon>
        <taxon>Paralimibaculum</taxon>
    </lineage>
</organism>
<dbReference type="SUPFAM" id="SSF46785">
    <property type="entry name" value="Winged helix' DNA-binding domain"/>
    <property type="match status" value="1"/>
</dbReference>
<dbReference type="InterPro" id="IPR036390">
    <property type="entry name" value="WH_DNA-bd_sf"/>
</dbReference>
<name>A0ABQ6LQ01_9RHOB</name>
<dbReference type="GO" id="GO:0032259">
    <property type="term" value="P:methylation"/>
    <property type="evidence" value="ECO:0007669"/>
    <property type="project" value="UniProtKB-KW"/>
</dbReference>
<dbReference type="RefSeq" id="WP_285673603.1">
    <property type="nucleotide sequence ID" value="NZ_BSYI01000038.1"/>
</dbReference>
<dbReference type="Pfam" id="PF13847">
    <property type="entry name" value="Methyltransf_31"/>
    <property type="match status" value="1"/>
</dbReference>
<dbReference type="EMBL" id="BSYI01000038">
    <property type="protein sequence ID" value="GMG84545.1"/>
    <property type="molecule type" value="Genomic_DNA"/>
</dbReference>
<keyword evidence="4" id="KW-1185">Reference proteome</keyword>
<reference evidence="3 4" key="1">
    <citation type="submission" date="2023-04" db="EMBL/GenBank/DDBJ databases">
        <title>Marinoamorphus aggregata gen. nov., sp. Nov., isolate from tissue of brittle star Ophioplocus japonicus.</title>
        <authorList>
            <person name="Kawano K."/>
            <person name="Sawayama S."/>
            <person name="Nakagawa S."/>
        </authorList>
    </citation>
    <scope>NUCLEOTIDE SEQUENCE [LARGE SCALE GENOMIC DNA]</scope>
    <source>
        <strain evidence="3 4">NKW23</strain>
    </source>
</reference>
<evidence type="ECO:0000313" key="3">
    <source>
        <dbReference type="EMBL" id="GMG84545.1"/>
    </source>
</evidence>
<evidence type="ECO:0000313" key="4">
    <source>
        <dbReference type="Proteomes" id="UP001239909"/>
    </source>
</evidence>
<comment type="caution">
    <text evidence="3">The sequence shown here is derived from an EMBL/GenBank/DDBJ whole genome shotgun (WGS) entry which is preliminary data.</text>
</comment>
<proteinExistence type="predicted"/>
<accession>A0ABQ6LQ01</accession>
<protein>
    <submittedName>
        <fullName evidence="3">Class I SAM-dependent methyltransferase</fullName>
    </submittedName>
</protein>
<feature type="domain" description="S-adenosylmethionine-dependent methyltransferase Rv2258c-like winged HTH" evidence="2">
    <location>
        <begin position="25"/>
        <end position="91"/>
    </location>
</feature>
<keyword evidence="3" id="KW-0489">Methyltransferase</keyword>
<keyword evidence="3" id="KW-0808">Transferase</keyword>
<dbReference type="InterPro" id="IPR029063">
    <property type="entry name" value="SAM-dependent_MTases_sf"/>
</dbReference>
<dbReference type="Proteomes" id="UP001239909">
    <property type="component" value="Unassembled WGS sequence"/>
</dbReference>
<dbReference type="GO" id="GO:0008168">
    <property type="term" value="F:methyltransferase activity"/>
    <property type="evidence" value="ECO:0007669"/>
    <property type="project" value="UniProtKB-KW"/>
</dbReference>
<dbReference type="PANTHER" id="PTHR45128">
    <property type="entry name" value="METHYLTRANSFERASE TYPE 11"/>
    <property type="match status" value="1"/>
</dbReference>
<dbReference type="InterPro" id="IPR053173">
    <property type="entry name" value="SAM-binding_MTase"/>
</dbReference>
<sequence>MNEEKLMALLGRIVGDLGAAYSVPLVRMGEQLGLYAALRDHGPQTSGELADNTGCAERYIREWLANQAAGGYVEHDAAAGTFWLTPEQVAVFADPAGPVYMLGAFDNAISGIENQPKVQAAFRTGDGVAWGDQASCMFCAVAKFFRPGYRANLIETWLPSLDGVADRLRKGGRIADIGCGHGHSTLMMAEAFPNAEVVGFDFHAASIAEARAHASTHDLPNLRFEVAAAKDFAGGPFDLITFFDCLHDMGDPVGAVSHARERLGADGALMIVEPMAADTVAGNLNPVGRLYYAASTMICLPTSLAQEEAAGLGAQAGEARLRAVIRAGGLGRVRRASETPFNMVLEARA</sequence>
<evidence type="ECO:0000259" key="1">
    <source>
        <dbReference type="Pfam" id="PF13847"/>
    </source>
</evidence>
<dbReference type="Pfam" id="PF21320">
    <property type="entry name" value="WHD_Rv2258c"/>
    <property type="match status" value="1"/>
</dbReference>
<gene>
    <name evidence="3" type="ORF">LNKW23_37610</name>
</gene>